<dbReference type="EMBL" id="PYDT01000009">
    <property type="protein sequence ID" value="THU50879.1"/>
    <property type="molecule type" value="Genomic_DNA"/>
</dbReference>
<comment type="caution">
    <text evidence="1">The sequence shown here is derived from an EMBL/GenBank/DDBJ whole genome shotgun (WGS) entry which is preliminary data.</text>
</comment>
<dbReference type="InterPro" id="IPR007493">
    <property type="entry name" value="DUF538"/>
</dbReference>
<dbReference type="SUPFAM" id="SSF141562">
    <property type="entry name" value="At5g01610-like"/>
    <property type="match status" value="1"/>
</dbReference>
<dbReference type="InterPro" id="IPR036758">
    <property type="entry name" value="At5g01610-like"/>
</dbReference>
<accession>A0A4S8IR72</accession>
<gene>
    <name evidence="1" type="ORF">C4D60_Mb06t25000</name>
</gene>
<dbReference type="Pfam" id="PF04398">
    <property type="entry name" value="DUF538"/>
    <property type="match status" value="1"/>
</dbReference>
<dbReference type="Gene3D" id="2.30.240.10">
    <property type="entry name" value="At5g01610-like"/>
    <property type="match status" value="1"/>
</dbReference>
<evidence type="ECO:0000313" key="2">
    <source>
        <dbReference type="Proteomes" id="UP000317650"/>
    </source>
</evidence>
<evidence type="ECO:0000313" key="1">
    <source>
        <dbReference type="EMBL" id="THU50879.1"/>
    </source>
</evidence>
<protein>
    <recommendedName>
        <fullName evidence="3">DUF538 family protein</fullName>
    </recommendedName>
</protein>
<proteinExistence type="predicted"/>
<dbReference type="AlphaFoldDB" id="A0A4S8IR72"/>
<organism evidence="1 2">
    <name type="scientific">Musa balbisiana</name>
    <name type="common">Banana</name>
    <dbReference type="NCBI Taxonomy" id="52838"/>
    <lineage>
        <taxon>Eukaryota</taxon>
        <taxon>Viridiplantae</taxon>
        <taxon>Streptophyta</taxon>
        <taxon>Embryophyta</taxon>
        <taxon>Tracheophyta</taxon>
        <taxon>Spermatophyta</taxon>
        <taxon>Magnoliopsida</taxon>
        <taxon>Liliopsida</taxon>
        <taxon>Zingiberales</taxon>
        <taxon>Musaceae</taxon>
        <taxon>Musa</taxon>
    </lineage>
</organism>
<evidence type="ECO:0008006" key="3">
    <source>
        <dbReference type="Google" id="ProtNLM"/>
    </source>
</evidence>
<keyword evidence="2" id="KW-1185">Reference proteome</keyword>
<dbReference type="PANTHER" id="PTHR31676">
    <property type="entry name" value="T31J12.3 PROTEIN-RELATED"/>
    <property type="match status" value="1"/>
</dbReference>
<reference evidence="1 2" key="1">
    <citation type="journal article" date="2019" name="Nat. Plants">
        <title>Genome sequencing of Musa balbisiana reveals subgenome evolution and function divergence in polyploid bananas.</title>
        <authorList>
            <person name="Yao X."/>
        </authorList>
    </citation>
    <scope>NUCLEOTIDE SEQUENCE [LARGE SCALE GENOMIC DNA]</scope>
    <source>
        <strain evidence="2">cv. DH-PKW</strain>
        <tissue evidence="1">Leaves</tissue>
    </source>
</reference>
<name>A0A4S8IR72_MUSBA</name>
<dbReference type="PANTHER" id="PTHR31676:SF151">
    <property type="entry name" value="DUF538 FAMILY PROTEIN"/>
    <property type="match status" value="1"/>
</dbReference>
<sequence>MAKLSPFPAFISRRELFVVLPCFFFFLSSSLAASGGGSIRDLLRNHGLPGGLLPNSVESFAHDPSSGLLEVRLDYPCYARYGDGLAYFEREVRGNLSYGALCGVVGWSQEELFLWLPVKGIVVTDPTSGVILVDIGVAHKQLPVSVFEEPPECRPPGEEVAARVGLFGRRDWFLQPR</sequence>
<dbReference type="Proteomes" id="UP000317650">
    <property type="component" value="Chromosome 6"/>
</dbReference>